<evidence type="ECO:0000313" key="1">
    <source>
        <dbReference type="EMBL" id="ENH65544.1"/>
    </source>
</evidence>
<dbReference type="OMA" id="LWYSHRH"/>
<accession>N4TRX4</accession>
<proteinExistence type="predicted"/>
<reference evidence="2" key="1">
    <citation type="submission" date="2012-09" db="EMBL/GenBank/DDBJ databases">
        <title>Genome sequencing and comparative transcriptomics of race 1 and race 4 of banana pathogen: Fusarium oxysporum f. sp. cubense.</title>
        <authorList>
            <person name="Fang X."/>
            <person name="Huang J."/>
        </authorList>
    </citation>
    <scope>NUCLEOTIDE SEQUENCE [LARGE SCALE GENOMIC DNA]</scope>
    <source>
        <strain evidence="2">race 1</strain>
    </source>
</reference>
<reference evidence="2" key="2">
    <citation type="journal article" date="2014" name="PLoS ONE">
        <title>Genome and Transcriptome Analysis of the Fungal Pathogen Fusarium oxysporum f. sp. cubense Causing Banana Vascular Wilt Disease.</title>
        <authorList>
            <person name="Guo L."/>
            <person name="Han L."/>
            <person name="Yang L."/>
            <person name="Zeng H."/>
            <person name="Fan D."/>
            <person name="Zhu Y."/>
            <person name="Feng Y."/>
            <person name="Wang G."/>
            <person name="Peng C."/>
            <person name="Jiang X."/>
            <person name="Zhou D."/>
            <person name="Ni P."/>
            <person name="Liang C."/>
            <person name="Liu L."/>
            <person name="Wang J."/>
            <person name="Mao C."/>
            <person name="Fang X."/>
            <person name="Peng M."/>
            <person name="Huang J."/>
        </authorList>
    </citation>
    <scope>NUCLEOTIDE SEQUENCE [LARGE SCALE GENOMIC DNA]</scope>
    <source>
        <strain evidence="2">race 1</strain>
    </source>
</reference>
<name>N4TRX4_FUSC1</name>
<dbReference type="HOGENOM" id="CLU_196958_0_0_1"/>
<sequence length="62" mass="7103">MMPVSFFFYYLVDHISCIHSPFVFSTDSGKVGNLWYSHRHTGVERALTGKTSLGCDTYLRLI</sequence>
<dbReference type="Proteomes" id="UP000016928">
    <property type="component" value="Unassembled WGS sequence"/>
</dbReference>
<dbReference type="AlphaFoldDB" id="N4TRX4"/>
<gene>
    <name evidence="1" type="ORF">FOC1_g10006929</name>
</gene>
<protein>
    <submittedName>
        <fullName evidence="1">Uncharacterized protein</fullName>
    </submittedName>
</protein>
<dbReference type="EMBL" id="KB730492">
    <property type="protein sequence ID" value="ENH65544.1"/>
    <property type="molecule type" value="Genomic_DNA"/>
</dbReference>
<evidence type="ECO:0000313" key="2">
    <source>
        <dbReference type="Proteomes" id="UP000016928"/>
    </source>
</evidence>
<dbReference type="VEuPathDB" id="FungiDB:FOC1_g10006929"/>
<organism evidence="1 2">
    <name type="scientific">Fusarium oxysporum f. sp. cubense (strain race 1)</name>
    <name type="common">Panama disease fungus</name>
    <dbReference type="NCBI Taxonomy" id="1229664"/>
    <lineage>
        <taxon>Eukaryota</taxon>
        <taxon>Fungi</taxon>
        <taxon>Dikarya</taxon>
        <taxon>Ascomycota</taxon>
        <taxon>Pezizomycotina</taxon>
        <taxon>Sordariomycetes</taxon>
        <taxon>Hypocreomycetidae</taxon>
        <taxon>Hypocreales</taxon>
        <taxon>Nectriaceae</taxon>
        <taxon>Fusarium</taxon>
        <taxon>Fusarium oxysporum species complex</taxon>
    </lineage>
</organism>